<feature type="transmembrane region" description="Helical" evidence="3">
    <location>
        <begin position="65"/>
        <end position="86"/>
    </location>
</feature>
<keyword evidence="3" id="KW-1133">Transmembrane helix</keyword>
<comment type="caution">
    <text evidence="4">The sequence shown here is derived from an EMBL/GenBank/DDBJ whole genome shotgun (WGS) entry which is preliminary data.</text>
</comment>
<dbReference type="GO" id="GO:0001709">
    <property type="term" value="P:cell fate determination"/>
    <property type="evidence" value="ECO:0007669"/>
    <property type="project" value="TreeGrafter"/>
</dbReference>
<dbReference type="PANTHER" id="PTHR33184:SF67">
    <property type="entry name" value="PROTEIN TAPETUM DETERMINANT 1"/>
    <property type="match status" value="1"/>
</dbReference>
<dbReference type="Pfam" id="PF24068">
    <property type="entry name" value="TPD1_C"/>
    <property type="match status" value="1"/>
</dbReference>
<proteinExistence type="predicted"/>
<protein>
    <recommendedName>
        <fullName evidence="6">Protein TAPETUM DETERMINANT 1-like</fullName>
    </recommendedName>
</protein>
<dbReference type="EMBL" id="CAMGYJ010000006">
    <property type="protein sequence ID" value="CAI0432536.1"/>
    <property type="molecule type" value="Genomic_DNA"/>
</dbReference>
<gene>
    <name evidence="4" type="ORF">LITE_LOCUS23491</name>
</gene>
<dbReference type="InterPro" id="IPR040361">
    <property type="entry name" value="TPD1"/>
</dbReference>
<keyword evidence="1" id="KW-0732">Signal</keyword>
<evidence type="ECO:0000256" key="1">
    <source>
        <dbReference type="ARBA" id="ARBA00022729"/>
    </source>
</evidence>
<feature type="compositionally biased region" description="Low complexity" evidence="2">
    <location>
        <begin position="15"/>
        <end position="36"/>
    </location>
</feature>
<evidence type="ECO:0000256" key="2">
    <source>
        <dbReference type="SAM" id="MobiDB-lite"/>
    </source>
</evidence>
<keyword evidence="5" id="KW-1185">Reference proteome</keyword>
<evidence type="ECO:0008006" key="6">
    <source>
        <dbReference type="Google" id="ProtNLM"/>
    </source>
</evidence>
<keyword evidence="3" id="KW-0812">Transmembrane</keyword>
<accession>A0AAV0LGN5</accession>
<evidence type="ECO:0000313" key="4">
    <source>
        <dbReference type="EMBL" id="CAI0432536.1"/>
    </source>
</evidence>
<name>A0AAV0LGN5_9ROSI</name>
<dbReference type="PANTHER" id="PTHR33184">
    <property type="entry name" value="PROTEIN TAPETUM DETERMINANT 1-LIKE-RELATED"/>
    <property type="match status" value="1"/>
</dbReference>
<reference evidence="4" key="1">
    <citation type="submission" date="2022-08" db="EMBL/GenBank/DDBJ databases">
        <authorList>
            <person name="Gutierrez-Valencia J."/>
        </authorList>
    </citation>
    <scope>NUCLEOTIDE SEQUENCE</scope>
</reference>
<feature type="region of interest" description="Disordered" evidence="2">
    <location>
        <begin position="1"/>
        <end position="36"/>
    </location>
</feature>
<dbReference type="Proteomes" id="UP001154282">
    <property type="component" value="Unassembled WGS sequence"/>
</dbReference>
<dbReference type="AlphaFoldDB" id="A0AAV0LGN5"/>
<sequence>MDVLFAQSDPPPSPLSSSIYPSSSSSASSSSSSPPSVSGRSTGFAASSIVSVPQRFLATIHSLRVRYFLFAAVAVVMLLLPLLSLVSGNSPCSSSGGCPAGAISNANRALLSGLPHRKFLIRRSLLAKEEPNRMWGEKCTTADIVINQGPTSPLPNGTPTYTVEIMNVCVTGCDISRIHITCGWFSSARLVNPKVFKRVRYNDCLVNNGKPLPNGGTLSFEYANTYSYPLTVSSVVCR</sequence>
<keyword evidence="3" id="KW-0472">Membrane</keyword>
<organism evidence="4 5">
    <name type="scientific">Linum tenue</name>
    <dbReference type="NCBI Taxonomy" id="586396"/>
    <lineage>
        <taxon>Eukaryota</taxon>
        <taxon>Viridiplantae</taxon>
        <taxon>Streptophyta</taxon>
        <taxon>Embryophyta</taxon>
        <taxon>Tracheophyta</taxon>
        <taxon>Spermatophyta</taxon>
        <taxon>Magnoliopsida</taxon>
        <taxon>eudicotyledons</taxon>
        <taxon>Gunneridae</taxon>
        <taxon>Pentapetalae</taxon>
        <taxon>rosids</taxon>
        <taxon>fabids</taxon>
        <taxon>Malpighiales</taxon>
        <taxon>Linaceae</taxon>
        <taxon>Linum</taxon>
    </lineage>
</organism>
<evidence type="ECO:0000313" key="5">
    <source>
        <dbReference type="Proteomes" id="UP001154282"/>
    </source>
</evidence>
<evidence type="ECO:0000256" key="3">
    <source>
        <dbReference type="SAM" id="Phobius"/>
    </source>
</evidence>